<dbReference type="RefSeq" id="WP_107196521.1">
    <property type="nucleotide sequence ID" value="NZ_CP029462.1"/>
</dbReference>
<protein>
    <recommendedName>
        <fullName evidence="6">Ribosomal protein L11 methyltransferase</fullName>
        <shortName evidence="6">L11 Mtase</shortName>
        <ecNumber evidence="6">2.1.1.-</ecNumber>
    </recommendedName>
</protein>
<dbReference type="PANTHER" id="PTHR43648">
    <property type="entry name" value="ELECTRON TRANSFER FLAVOPROTEIN BETA SUBUNIT LYSINE METHYLTRANSFERASE"/>
    <property type="match status" value="1"/>
</dbReference>
<keyword evidence="5 6" id="KW-0949">S-adenosyl-L-methionine</keyword>
<dbReference type="InterPro" id="IPR050078">
    <property type="entry name" value="Ribosomal_L11_MeTrfase_PrmA"/>
</dbReference>
<keyword evidence="2 6" id="KW-0963">Cytoplasm</keyword>
<gene>
    <name evidence="6 7" type="primary">prmA</name>
    <name evidence="7" type="ORF">DKB62_12035</name>
</gene>
<dbReference type="PIRSF" id="PIRSF000401">
    <property type="entry name" value="RPL11_MTase"/>
    <property type="match status" value="1"/>
</dbReference>
<evidence type="ECO:0000313" key="7">
    <source>
        <dbReference type="EMBL" id="AXL22232.1"/>
    </source>
</evidence>
<feature type="binding site" evidence="6">
    <location>
        <position position="183"/>
    </location>
    <ligand>
        <name>S-adenosyl-L-methionine</name>
        <dbReference type="ChEBI" id="CHEBI:59789"/>
    </ligand>
</feature>
<dbReference type="NCBIfam" id="TIGR00406">
    <property type="entry name" value="prmA"/>
    <property type="match status" value="1"/>
</dbReference>
<dbReference type="HAMAP" id="MF_00735">
    <property type="entry name" value="Methyltr_PrmA"/>
    <property type="match status" value="1"/>
</dbReference>
<evidence type="ECO:0000256" key="6">
    <source>
        <dbReference type="HAMAP-Rule" id="MF_00735"/>
    </source>
</evidence>
<feature type="binding site" evidence="6">
    <location>
        <position position="140"/>
    </location>
    <ligand>
        <name>S-adenosyl-L-methionine</name>
        <dbReference type="ChEBI" id="CHEBI:59789"/>
    </ligand>
</feature>
<keyword evidence="4 6" id="KW-0808">Transferase</keyword>
<dbReference type="PANTHER" id="PTHR43648:SF1">
    <property type="entry name" value="ELECTRON TRANSFER FLAVOPROTEIN BETA SUBUNIT LYSINE METHYLTRANSFERASE"/>
    <property type="match status" value="1"/>
</dbReference>
<dbReference type="GO" id="GO:0016279">
    <property type="term" value="F:protein-lysine N-methyltransferase activity"/>
    <property type="evidence" value="ECO:0007669"/>
    <property type="project" value="RHEA"/>
</dbReference>
<evidence type="ECO:0000313" key="8">
    <source>
        <dbReference type="Proteomes" id="UP000254337"/>
    </source>
</evidence>
<feature type="binding site" evidence="6">
    <location>
        <position position="229"/>
    </location>
    <ligand>
        <name>S-adenosyl-L-methionine</name>
        <dbReference type="ChEBI" id="CHEBI:59789"/>
    </ligand>
</feature>
<comment type="function">
    <text evidence="6">Methylates ribosomal protein L11.</text>
</comment>
<evidence type="ECO:0000256" key="3">
    <source>
        <dbReference type="ARBA" id="ARBA00022603"/>
    </source>
</evidence>
<evidence type="ECO:0000256" key="2">
    <source>
        <dbReference type="ARBA" id="ARBA00022490"/>
    </source>
</evidence>
<comment type="similarity">
    <text evidence="1 6">Belongs to the methyltransferase superfamily. PrmA family.</text>
</comment>
<name>A0A346B289_9FIRM</name>
<dbReference type="EC" id="2.1.1.-" evidence="6"/>
<dbReference type="Pfam" id="PF06325">
    <property type="entry name" value="PrmA"/>
    <property type="match status" value="1"/>
</dbReference>
<proteinExistence type="inferred from homology"/>
<dbReference type="GO" id="GO:0032259">
    <property type="term" value="P:methylation"/>
    <property type="evidence" value="ECO:0007669"/>
    <property type="project" value="UniProtKB-KW"/>
</dbReference>
<dbReference type="CDD" id="cd02440">
    <property type="entry name" value="AdoMet_MTases"/>
    <property type="match status" value="1"/>
</dbReference>
<dbReference type="EMBL" id="CP029462">
    <property type="protein sequence ID" value="AXL22232.1"/>
    <property type="molecule type" value="Genomic_DNA"/>
</dbReference>
<dbReference type="InterPro" id="IPR004498">
    <property type="entry name" value="Ribosomal_PrmA_MeTrfase"/>
</dbReference>
<dbReference type="GO" id="GO:0005737">
    <property type="term" value="C:cytoplasm"/>
    <property type="evidence" value="ECO:0007669"/>
    <property type="project" value="UniProtKB-SubCell"/>
</dbReference>
<keyword evidence="8" id="KW-1185">Reference proteome</keyword>
<reference evidence="7 8" key="1">
    <citation type="submission" date="2018-05" db="EMBL/GenBank/DDBJ databases">
        <title>Complete genome sequence of Megasphaera sp. AJH120T, isolated from the ceca of a chicken.</title>
        <authorList>
            <person name="Maki J."/>
            <person name="Looft T."/>
        </authorList>
    </citation>
    <scope>NUCLEOTIDE SEQUENCE [LARGE SCALE GENOMIC DNA]</scope>
    <source>
        <strain evidence="7 8">AJH120</strain>
    </source>
</reference>
<keyword evidence="7" id="KW-0687">Ribonucleoprotein</keyword>
<sequence>MKWNEIDLIVSPEATDLVALLLYECGSSGSIIHDDEADELGRIRITAYFPPEQKDAVETVRTHMRELARRDAALGKWQIRTNLTDDTDWLYSWQAYFHPKKISEHFWAAPAWEPAEPGEGEDVVVIEPGLAFGSGFHDTTCMCVQYLEQAVKPGAEVFDIGTGTGILAVAAAKLGAKHVVAVDFDEKAVSQAVINANLNNVSDVVDVYNSDLLAAVSAEGKKADVVVANLVTNAVLALLPSLPPYMEPNGVLIASGIIDERIGEVRRAAGEAGFAWEDECLQNGWYAVRMRRL</sequence>
<dbReference type="OrthoDB" id="9785995at2"/>
<dbReference type="Proteomes" id="UP000254337">
    <property type="component" value="Chromosome"/>
</dbReference>
<accession>A0A346B289</accession>
<dbReference type="KEGG" id="meg:DKB62_12035"/>
<keyword evidence="3 6" id="KW-0489">Methyltransferase</keyword>
<evidence type="ECO:0000256" key="5">
    <source>
        <dbReference type="ARBA" id="ARBA00022691"/>
    </source>
</evidence>
<organism evidence="7 8">
    <name type="scientific">Megasphaera stantonii</name>
    <dbReference type="NCBI Taxonomy" id="2144175"/>
    <lineage>
        <taxon>Bacteria</taxon>
        <taxon>Bacillati</taxon>
        <taxon>Bacillota</taxon>
        <taxon>Negativicutes</taxon>
        <taxon>Veillonellales</taxon>
        <taxon>Veillonellaceae</taxon>
        <taxon>Megasphaera</taxon>
    </lineage>
</organism>
<comment type="subcellular location">
    <subcellularLocation>
        <location evidence="6">Cytoplasm</location>
    </subcellularLocation>
</comment>
<keyword evidence="7" id="KW-0689">Ribosomal protein</keyword>
<dbReference type="InterPro" id="IPR029063">
    <property type="entry name" value="SAM-dependent_MTases_sf"/>
</dbReference>
<feature type="binding site" evidence="6">
    <location>
        <position position="161"/>
    </location>
    <ligand>
        <name>S-adenosyl-L-methionine</name>
        <dbReference type="ChEBI" id="CHEBI:59789"/>
    </ligand>
</feature>
<dbReference type="Gene3D" id="3.40.50.150">
    <property type="entry name" value="Vaccinia Virus protein VP39"/>
    <property type="match status" value="1"/>
</dbReference>
<dbReference type="GO" id="GO:0005840">
    <property type="term" value="C:ribosome"/>
    <property type="evidence" value="ECO:0007669"/>
    <property type="project" value="UniProtKB-KW"/>
</dbReference>
<evidence type="ECO:0000256" key="1">
    <source>
        <dbReference type="ARBA" id="ARBA00009741"/>
    </source>
</evidence>
<dbReference type="AlphaFoldDB" id="A0A346B289"/>
<evidence type="ECO:0000256" key="4">
    <source>
        <dbReference type="ARBA" id="ARBA00022679"/>
    </source>
</evidence>
<comment type="catalytic activity">
    <reaction evidence="6">
        <text>L-lysyl-[protein] + 3 S-adenosyl-L-methionine = N(6),N(6),N(6)-trimethyl-L-lysyl-[protein] + 3 S-adenosyl-L-homocysteine + 3 H(+)</text>
        <dbReference type="Rhea" id="RHEA:54192"/>
        <dbReference type="Rhea" id="RHEA-COMP:9752"/>
        <dbReference type="Rhea" id="RHEA-COMP:13826"/>
        <dbReference type="ChEBI" id="CHEBI:15378"/>
        <dbReference type="ChEBI" id="CHEBI:29969"/>
        <dbReference type="ChEBI" id="CHEBI:57856"/>
        <dbReference type="ChEBI" id="CHEBI:59789"/>
        <dbReference type="ChEBI" id="CHEBI:61961"/>
    </reaction>
</comment>
<dbReference type="SUPFAM" id="SSF53335">
    <property type="entry name" value="S-adenosyl-L-methionine-dependent methyltransferases"/>
    <property type="match status" value="1"/>
</dbReference>